<keyword evidence="1" id="KW-0812">Transmembrane</keyword>
<feature type="transmembrane region" description="Helical" evidence="1">
    <location>
        <begin position="48"/>
        <end position="73"/>
    </location>
</feature>
<name>A0A811ULI0_CERCA</name>
<dbReference type="Proteomes" id="UP000606786">
    <property type="component" value="Unassembled WGS sequence"/>
</dbReference>
<sequence>MFNDKKKKKLSYMQWALIALLLVYWLLFFPLIWFVIKPPIFMNGNSTVTMNVMFFVGTYIALNCIIYLGFTIYQDRRQARLKKQFFKHVRSMTVGTDIASRLTYEEQVAITSAIPPKRFDYGKCAYSKKPKDSGIEKPILIRDNDQDIG</sequence>
<keyword evidence="1" id="KW-0472">Membrane</keyword>
<organism evidence="2 3">
    <name type="scientific">Ceratitis capitata</name>
    <name type="common">Mediterranean fruit fly</name>
    <name type="synonym">Tephritis capitata</name>
    <dbReference type="NCBI Taxonomy" id="7213"/>
    <lineage>
        <taxon>Eukaryota</taxon>
        <taxon>Metazoa</taxon>
        <taxon>Ecdysozoa</taxon>
        <taxon>Arthropoda</taxon>
        <taxon>Hexapoda</taxon>
        <taxon>Insecta</taxon>
        <taxon>Pterygota</taxon>
        <taxon>Neoptera</taxon>
        <taxon>Endopterygota</taxon>
        <taxon>Diptera</taxon>
        <taxon>Brachycera</taxon>
        <taxon>Muscomorpha</taxon>
        <taxon>Tephritoidea</taxon>
        <taxon>Tephritidae</taxon>
        <taxon>Ceratitis</taxon>
        <taxon>Ceratitis</taxon>
    </lineage>
</organism>
<gene>
    <name evidence="2" type="ORF">CCAP1982_LOCUS7715</name>
</gene>
<protein>
    <submittedName>
        <fullName evidence="2">(Mediterranean fruit fly) hypothetical protein</fullName>
    </submittedName>
</protein>
<evidence type="ECO:0000313" key="3">
    <source>
        <dbReference type="Proteomes" id="UP000606786"/>
    </source>
</evidence>
<proteinExistence type="predicted"/>
<accession>A0A811ULI0</accession>
<feature type="transmembrane region" description="Helical" evidence="1">
    <location>
        <begin position="12"/>
        <end position="36"/>
    </location>
</feature>
<dbReference type="AlphaFoldDB" id="A0A811ULI0"/>
<keyword evidence="3" id="KW-1185">Reference proteome</keyword>
<dbReference type="EMBL" id="CAJHJT010000012">
    <property type="protein sequence ID" value="CAD6999178.1"/>
    <property type="molecule type" value="Genomic_DNA"/>
</dbReference>
<evidence type="ECO:0000256" key="1">
    <source>
        <dbReference type="SAM" id="Phobius"/>
    </source>
</evidence>
<reference evidence="2" key="1">
    <citation type="submission" date="2020-11" db="EMBL/GenBank/DDBJ databases">
        <authorList>
            <person name="Whitehead M."/>
        </authorList>
    </citation>
    <scope>NUCLEOTIDE SEQUENCE</scope>
    <source>
        <strain evidence="2">EGII</strain>
    </source>
</reference>
<keyword evidence="1" id="KW-1133">Transmembrane helix</keyword>
<evidence type="ECO:0000313" key="2">
    <source>
        <dbReference type="EMBL" id="CAD6999178.1"/>
    </source>
</evidence>
<comment type="caution">
    <text evidence="2">The sequence shown here is derived from an EMBL/GenBank/DDBJ whole genome shotgun (WGS) entry which is preliminary data.</text>
</comment>